<name>A0A0A0KC04_CUCSA</name>
<dbReference type="AlphaFoldDB" id="A0A0A0KC04"/>
<evidence type="ECO:0000256" key="1">
    <source>
        <dbReference type="SAM" id="MobiDB-lite"/>
    </source>
</evidence>
<evidence type="ECO:0000313" key="3">
    <source>
        <dbReference type="Proteomes" id="UP000029981"/>
    </source>
</evidence>
<dbReference type="EMBL" id="CM002927">
    <property type="protein sequence ID" value="KGN47255.1"/>
    <property type="molecule type" value="Genomic_DNA"/>
</dbReference>
<proteinExistence type="predicted"/>
<reference evidence="2 3" key="2">
    <citation type="journal article" date="2009" name="PLoS ONE">
        <title>An integrated genetic and cytogenetic map of the cucumber genome.</title>
        <authorList>
            <person name="Ren Y."/>
            <person name="Zhang Z."/>
            <person name="Liu J."/>
            <person name="Staub J.E."/>
            <person name="Han Y."/>
            <person name="Cheng Z."/>
            <person name="Li X."/>
            <person name="Lu J."/>
            <person name="Miao H."/>
            <person name="Kang H."/>
            <person name="Xie B."/>
            <person name="Gu X."/>
            <person name="Wang X."/>
            <person name="Du Y."/>
            <person name="Jin W."/>
            <person name="Huang S."/>
        </authorList>
    </citation>
    <scope>NUCLEOTIDE SEQUENCE [LARGE SCALE GENOMIC DNA]</scope>
    <source>
        <strain evidence="3">cv. 9930</strain>
    </source>
</reference>
<evidence type="ECO:0000313" key="2">
    <source>
        <dbReference type="EMBL" id="KGN47255.1"/>
    </source>
</evidence>
<feature type="compositionally biased region" description="Low complexity" evidence="1">
    <location>
        <begin position="54"/>
        <end position="64"/>
    </location>
</feature>
<dbReference type="Gramene" id="KGN47255">
    <property type="protein sequence ID" value="KGN47255"/>
    <property type="gene ID" value="Csa_6G237590"/>
</dbReference>
<protein>
    <submittedName>
        <fullName evidence="2">Uncharacterized protein</fullName>
    </submittedName>
</protein>
<reference evidence="2 3" key="3">
    <citation type="journal article" date="2010" name="BMC Genomics">
        <title>Transcriptome sequencing and comparative analysis of cucumber flowers with different sex types.</title>
        <authorList>
            <person name="Guo S."/>
            <person name="Zheng Y."/>
            <person name="Joung J.G."/>
            <person name="Liu S."/>
            <person name="Zhang Z."/>
            <person name="Crasta O.R."/>
            <person name="Sobral B.W."/>
            <person name="Xu Y."/>
            <person name="Huang S."/>
            <person name="Fei Z."/>
        </authorList>
    </citation>
    <scope>NUCLEOTIDE SEQUENCE [LARGE SCALE GENOMIC DNA]</scope>
    <source>
        <strain evidence="3">cv. 9930</strain>
    </source>
</reference>
<gene>
    <name evidence="2" type="ORF">Csa_6G237590</name>
</gene>
<sequence>MEADLDRGCGRFGLTGRDARRRATTLQKGGEQFLQQSMVGSREQRPAERKRPATRTGSSTSTLTGRRRFRKTADVADVRLGRWS</sequence>
<keyword evidence="3" id="KW-1185">Reference proteome</keyword>
<reference evidence="2 3" key="1">
    <citation type="journal article" date="2009" name="Nat. Genet.">
        <title>The genome of the cucumber, Cucumis sativus L.</title>
        <authorList>
            <person name="Huang S."/>
            <person name="Li R."/>
            <person name="Zhang Z."/>
            <person name="Li L."/>
            <person name="Gu X."/>
            <person name="Fan W."/>
            <person name="Lucas W.J."/>
            <person name="Wang X."/>
            <person name="Xie B."/>
            <person name="Ni P."/>
            <person name="Ren Y."/>
            <person name="Zhu H."/>
            <person name="Li J."/>
            <person name="Lin K."/>
            <person name="Jin W."/>
            <person name="Fei Z."/>
            <person name="Li G."/>
            <person name="Staub J."/>
            <person name="Kilian A."/>
            <person name="van der Vossen E.A."/>
            <person name="Wu Y."/>
            <person name="Guo J."/>
            <person name="He J."/>
            <person name="Jia Z."/>
            <person name="Ren Y."/>
            <person name="Tian G."/>
            <person name="Lu Y."/>
            <person name="Ruan J."/>
            <person name="Qian W."/>
            <person name="Wang M."/>
            <person name="Huang Q."/>
            <person name="Li B."/>
            <person name="Xuan Z."/>
            <person name="Cao J."/>
            <person name="Asan"/>
            <person name="Wu Z."/>
            <person name="Zhang J."/>
            <person name="Cai Q."/>
            <person name="Bai Y."/>
            <person name="Zhao B."/>
            <person name="Han Y."/>
            <person name="Li Y."/>
            <person name="Li X."/>
            <person name="Wang S."/>
            <person name="Shi Q."/>
            <person name="Liu S."/>
            <person name="Cho W.K."/>
            <person name="Kim J.Y."/>
            <person name="Xu Y."/>
            <person name="Heller-Uszynska K."/>
            <person name="Miao H."/>
            <person name="Cheng Z."/>
            <person name="Zhang S."/>
            <person name="Wu J."/>
            <person name="Yang Y."/>
            <person name="Kang H."/>
            <person name="Li M."/>
            <person name="Liang H."/>
            <person name="Ren X."/>
            <person name="Shi Z."/>
            <person name="Wen M."/>
            <person name="Jian M."/>
            <person name="Yang H."/>
            <person name="Zhang G."/>
            <person name="Yang Z."/>
            <person name="Chen R."/>
            <person name="Liu S."/>
            <person name="Li J."/>
            <person name="Ma L."/>
            <person name="Liu H."/>
            <person name="Zhou Y."/>
            <person name="Zhao J."/>
            <person name="Fang X."/>
            <person name="Li G."/>
            <person name="Fang L."/>
            <person name="Li Y."/>
            <person name="Liu D."/>
            <person name="Zheng H."/>
            <person name="Zhang Y."/>
            <person name="Qin N."/>
            <person name="Li Z."/>
            <person name="Yang G."/>
            <person name="Yang S."/>
            <person name="Bolund L."/>
            <person name="Kristiansen K."/>
            <person name="Zheng H."/>
            <person name="Li S."/>
            <person name="Zhang X."/>
            <person name="Yang H."/>
            <person name="Wang J."/>
            <person name="Sun R."/>
            <person name="Zhang B."/>
            <person name="Jiang S."/>
            <person name="Wang J."/>
            <person name="Du Y."/>
            <person name="Li S."/>
        </authorList>
    </citation>
    <scope>NUCLEOTIDE SEQUENCE [LARGE SCALE GENOMIC DNA]</scope>
    <source>
        <strain evidence="3">cv. 9930</strain>
    </source>
</reference>
<feature type="compositionally biased region" description="Basic and acidic residues" evidence="1">
    <location>
        <begin position="42"/>
        <end position="51"/>
    </location>
</feature>
<feature type="region of interest" description="Disordered" evidence="1">
    <location>
        <begin position="1"/>
        <end position="71"/>
    </location>
</feature>
<reference evidence="2 3" key="4">
    <citation type="journal article" date="2011" name="BMC Genomics">
        <title>RNA-Seq improves annotation of protein-coding genes in the cucumber genome.</title>
        <authorList>
            <person name="Li Z."/>
            <person name="Zhang Z."/>
            <person name="Yan P."/>
            <person name="Huang S."/>
            <person name="Fei Z."/>
            <person name="Lin K."/>
        </authorList>
    </citation>
    <scope>NUCLEOTIDE SEQUENCE [LARGE SCALE GENOMIC DNA]</scope>
    <source>
        <strain evidence="3">cv. 9930</strain>
    </source>
</reference>
<organism evidence="2 3">
    <name type="scientific">Cucumis sativus</name>
    <name type="common">Cucumber</name>
    <dbReference type="NCBI Taxonomy" id="3659"/>
    <lineage>
        <taxon>Eukaryota</taxon>
        <taxon>Viridiplantae</taxon>
        <taxon>Streptophyta</taxon>
        <taxon>Embryophyta</taxon>
        <taxon>Tracheophyta</taxon>
        <taxon>Spermatophyta</taxon>
        <taxon>Magnoliopsida</taxon>
        <taxon>eudicotyledons</taxon>
        <taxon>Gunneridae</taxon>
        <taxon>Pentapetalae</taxon>
        <taxon>rosids</taxon>
        <taxon>fabids</taxon>
        <taxon>Cucurbitales</taxon>
        <taxon>Cucurbitaceae</taxon>
        <taxon>Benincaseae</taxon>
        <taxon>Cucumis</taxon>
    </lineage>
</organism>
<dbReference type="Proteomes" id="UP000029981">
    <property type="component" value="Chromosome 6"/>
</dbReference>
<accession>A0A0A0KC04</accession>